<dbReference type="Pfam" id="PF22666">
    <property type="entry name" value="Glyco_hydro_2_N2"/>
    <property type="match status" value="1"/>
</dbReference>
<feature type="domain" description="Beta-mannosidase-like galactose-binding" evidence="7">
    <location>
        <begin position="64"/>
        <end position="184"/>
    </location>
</feature>
<dbReference type="Gene3D" id="2.60.120.260">
    <property type="entry name" value="Galactose-binding domain-like"/>
    <property type="match status" value="1"/>
</dbReference>
<organism evidence="8 9">
    <name type="scientific">Ramlibacter humi</name>
    <dbReference type="NCBI Taxonomy" id="2530451"/>
    <lineage>
        <taxon>Bacteria</taxon>
        <taxon>Pseudomonadati</taxon>
        <taxon>Pseudomonadota</taxon>
        <taxon>Betaproteobacteria</taxon>
        <taxon>Burkholderiales</taxon>
        <taxon>Comamonadaceae</taxon>
        <taxon>Ramlibacter</taxon>
    </lineage>
</organism>
<evidence type="ECO:0000256" key="5">
    <source>
        <dbReference type="ARBA" id="ARBA00023295"/>
    </source>
</evidence>
<evidence type="ECO:0000259" key="7">
    <source>
        <dbReference type="Pfam" id="PF22666"/>
    </source>
</evidence>
<dbReference type="Gene3D" id="2.60.40.10">
    <property type="entry name" value="Immunoglobulins"/>
    <property type="match status" value="1"/>
</dbReference>
<dbReference type="Gene3D" id="3.20.20.80">
    <property type="entry name" value="Glycosidases"/>
    <property type="match status" value="1"/>
</dbReference>
<keyword evidence="9" id="KW-1185">Reference proteome</keyword>
<dbReference type="InterPro" id="IPR006102">
    <property type="entry name" value="Ig-like_GH2"/>
</dbReference>
<dbReference type="SUPFAM" id="SSF49303">
    <property type="entry name" value="beta-Galactosidase/glucuronidase domain"/>
    <property type="match status" value="2"/>
</dbReference>
<evidence type="ECO:0000256" key="1">
    <source>
        <dbReference type="ARBA" id="ARBA00000829"/>
    </source>
</evidence>
<dbReference type="OrthoDB" id="9758603at2"/>
<dbReference type="EMBL" id="SMLK01000007">
    <property type="protein sequence ID" value="TFY97660.1"/>
    <property type="molecule type" value="Genomic_DNA"/>
</dbReference>
<evidence type="ECO:0000259" key="6">
    <source>
        <dbReference type="Pfam" id="PF00703"/>
    </source>
</evidence>
<reference evidence="8 9" key="1">
    <citation type="submission" date="2019-03" db="EMBL/GenBank/DDBJ databases">
        <title>Ramlibacter sp. 18x22-1, whole genome shotgun sequence.</title>
        <authorList>
            <person name="Zhang X."/>
            <person name="Feng G."/>
            <person name="Zhu H."/>
        </authorList>
    </citation>
    <scope>NUCLEOTIDE SEQUENCE [LARGE SCALE GENOMIC DNA]</scope>
    <source>
        <strain evidence="8 9">18x22-1</strain>
    </source>
</reference>
<protein>
    <recommendedName>
        <fullName evidence="3">beta-mannosidase</fullName>
        <ecNumber evidence="3">3.2.1.25</ecNumber>
    </recommendedName>
</protein>
<gene>
    <name evidence="8" type="ORF">EZ216_18205</name>
</gene>
<comment type="caution">
    <text evidence="8">The sequence shown here is derived from an EMBL/GenBank/DDBJ whole genome shotgun (WGS) entry which is preliminary data.</text>
</comment>
<sequence>MGEAGFRPIARAPLAARWRICAAPPGSEQPPTEGWRECDGPLTAAAALRARGEWSLDVPPLDFDAQDWWFHASFDLPEGKRAGILGFDGLATLAEVSINGRPLLASRNMFLRHQVPVDEYLLREQGNELLIRCSSLAPELAQRRPRPRWRTPMVAHQQLRWLRTTLLGRTPGWSPPAAPVGPWRGITWCSAAEALSARVKVMLDEGKGRVEVALQAPAGWASQVEAAEVVLRHAGREWRQSLLGGEGAGRFHATVEVDAPALWWPHTHGEPHLHAAALRVMRRDGSWEEQDLGRAGFRRIVIDTEGGGFRLRVNGEPVFCRGAGWTPLDAAGLRSDPAACKTALLQARDAGMNMLRLAGTMAYEEDHFYDACDELGLLVWQDFMFASMDYPFDDAAFAESCSLEARQQLARLSPHACLAVLCGNSEVEQQAAMWGAPREQWQPRFFHETLAGLCGEHAPGVPYWPSSAHGGAFPHVADQGTTSYYGVGAYERPPDDARRSGLKFATECLAFANVPAPATLSRLPGGLNTRVHHPAWKARSPRDLGAGWDFDDVRDHYVQRLFDVDPMRLRHADHDRYLALGRTAVAEVMRAAFAEWRRPGSACGGALLLFLRDLWAGAGWGVLDDQGLPKSGWHALRRALAPVAVFVTDEGGNGLAVHAVNETARLLDAKLELTCWRADGTAVAQGAVPVQLAARESRTFPAAEVLGQFLDLNHAYRFGPALCDAVAARLVDTGSGMLAESVHLPLGMAGLCRMPRASLDMEATASLANEGEALLRLSTRQLAIGVHFDFPGWCADDEHFHLVPGARREIRLRRVDQRTSGLAGSVSALNQSTAVPVEAFE</sequence>
<dbReference type="InterPro" id="IPR008979">
    <property type="entry name" value="Galactose-bd-like_sf"/>
</dbReference>
<dbReference type="GO" id="GO:0006516">
    <property type="term" value="P:glycoprotein catabolic process"/>
    <property type="evidence" value="ECO:0007669"/>
    <property type="project" value="TreeGrafter"/>
</dbReference>
<evidence type="ECO:0000313" key="9">
    <source>
        <dbReference type="Proteomes" id="UP000297839"/>
    </source>
</evidence>
<evidence type="ECO:0000256" key="3">
    <source>
        <dbReference type="ARBA" id="ARBA00012754"/>
    </source>
</evidence>
<dbReference type="PANTHER" id="PTHR43730">
    <property type="entry name" value="BETA-MANNOSIDASE"/>
    <property type="match status" value="1"/>
</dbReference>
<dbReference type="Proteomes" id="UP000297839">
    <property type="component" value="Unassembled WGS sequence"/>
</dbReference>
<dbReference type="SUPFAM" id="SSF49785">
    <property type="entry name" value="Galactose-binding domain-like"/>
    <property type="match status" value="1"/>
</dbReference>
<dbReference type="Pfam" id="PF00703">
    <property type="entry name" value="Glyco_hydro_2"/>
    <property type="match status" value="1"/>
</dbReference>
<keyword evidence="5" id="KW-0326">Glycosidase</keyword>
<dbReference type="InterPro" id="IPR036156">
    <property type="entry name" value="Beta-gal/glucu_dom_sf"/>
</dbReference>
<dbReference type="SUPFAM" id="SSF51445">
    <property type="entry name" value="(Trans)glycosidases"/>
    <property type="match status" value="1"/>
</dbReference>
<evidence type="ECO:0000256" key="2">
    <source>
        <dbReference type="ARBA" id="ARBA00007401"/>
    </source>
</evidence>
<keyword evidence="4 8" id="KW-0378">Hydrolase</keyword>
<name>A0A4Z0BFS0_9BURK</name>
<evidence type="ECO:0000256" key="4">
    <source>
        <dbReference type="ARBA" id="ARBA00022801"/>
    </source>
</evidence>
<proteinExistence type="inferred from homology"/>
<dbReference type="InterPro" id="IPR050887">
    <property type="entry name" value="Beta-mannosidase_GH2"/>
</dbReference>
<dbReference type="InterPro" id="IPR013783">
    <property type="entry name" value="Ig-like_fold"/>
</dbReference>
<dbReference type="AlphaFoldDB" id="A0A4Z0BFS0"/>
<dbReference type="GO" id="GO:0005975">
    <property type="term" value="P:carbohydrate metabolic process"/>
    <property type="evidence" value="ECO:0007669"/>
    <property type="project" value="InterPro"/>
</dbReference>
<accession>A0A4Z0BFS0</accession>
<dbReference type="GO" id="GO:0004567">
    <property type="term" value="F:beta-mannosidase activity"/>
    <property type="evidence" value="ECO:0007669"/>
    <property type="project" value="UniProtKB-EC"/>
</dbReference>
<dbReference type="PANTHER" id="PTHR43730:SF1">
    <property type="entry name" value="BETA-MANNOSIDASE"/>
    <property type="match status" value="1"/>
</dbReference>
<dbReference type="InterPro" id="IPR017853">
    <property type="entry name" value="GH"/>
</dbReference>
<evidence type="ECO:0000313" key="8">
    <source>
        <dbReference type="EMBL" id="TFY97660.1"/>
    </source>
</evidence>
<comment type="catalytic activity">
    <reaction evidence="1">
        <text>Hydrolysis of terminal, non-reducing beta-D-mannose residues in beta-D-mannosides.</text>
        <dbReference type="EC" id="3.2.1.25"/>
    </reaction>
</comment>
<dbReference type="RefSeq" id="WP_135251212.1">
    <property type="nucleotide sequence ID" value="NZ_SMLK01000007.1"/>
</dbReference>
<comment type="similarity">
    <text evidence="2">Belongs to the glycosyl hydrolase 2 family.</text>
</comment>
<dbReference type="InterPro" id="IPR054593">
    <property type="entry name" value="Beta-mannosidase-like_N2"/>
</dbReference>
<feature type="domain" description="Glycoside hydrolase family 2 immunoglobulin-like beta-sandwich" evidence="6">
    <location>
        <begin position="229"/>
        <end position="298"/>
    </location>
</feature>
<dbReference type="EC" id="3.2.1.25" evidence="3"/>